<evidence type="ECO:0000259" key="5">
    <source>
        <dbReference type="Pfam" id="PF02868"/>
    </source>
</evidence>
<dbReference type="SUPFAM" id="SSF55486">
    <property type="entry name" value="Metalloproteases ('zincins'), catalytic domain"/>
    <property type="match status" value="1"/>
</dbReference>
<evidence type="ECO:0000256" key="1">
    <source>
        <dbReference type="ARBA" id="ARBA00022670"/>
    </source>
</evidence>
<dbReference type="Proteomes" id="UP001382904">
    <property type="component" value="Unassembled WGS sequence"/>
</dbReference>
<proteinExistence type="predicted"/>
<feature type="domain" description="Peptidase M4 C-terminal" evidence="5">
    <location>
        <begin position="2"/>
        <end position="64"/>
    </location>
</feature>
<dbReference type="Pfam" id="PF02868">
    <property type="entry name" value="Peptidase_M4_C"/>
    <property type="match status" value="1"/>
</dbReference>
<organism evidence="6 7">
    <name type="scientific">Streptomyces caledonius</name>
    <dbReference type="NCBI Taxonomy" id="3134107"/>
    <lineage>
        <taxon>Bacteria</taxon>
        <taxon>Bacillati</taxon>
        <taxon>Actinomycetota</taxon>
        <taxon>Actinomycetes</taxon>
        <taxon>Kitasatosporales</taxon>
        <taxon>Streptomycetaceae</taxon>
        <taxon>Streptomyces</taxon>
    </lineage>
</organism>
<evidence type="ECO:0000256" key="3">
    <source>
        <dbReference type="ARBA" id="ARBA00022833"/>
    </source>
</evidence>
<keyword evidence="4" id="KW-0482">Metalloprotease</keyword>
<dbReference type="EMBL" id="JBBKAM010000002">
    <property type="protein sequence ID" value="MEJ8641425.1"/>
    <property type="molecule type" value="Genomic_DNA"/>
</dbReference>
<evidence type="ECO:0000313" key="6">
    <source>
        <dbReference type="EMBL" id="MEJ8641425.1"/>
    </source>
</evidence>
<evidence type="ECO:0000256" key="2">
    <source>
        <dbReference type="ARBA" id="ARBA00022801"/>
    </source>
</evidence>
<keyword evidence="7" id="KW-1185">Reference proteome</keyword>
<sequence>MHFNSGIPNKAFFLTAVGIGGFAWEAAGPIWYESLKASSSEDQFQDFADTTFRKAGELFGVGSPSSRPC</sequence>
<gene>
    <name evidence="6" type="ORF">WKI68_07900</name>
</gene>
<keyword evidence="2" id="KW-0378">Hydrolase</keyword>
<reference evidence="6 7" key="1">
    <citation type="submission" date="2024-03" db="EMBL/GenBank/DDBJ databases">
        <title>Novel Streptomyces species of biotechnological and ecological value are a feature of Machair soil.</title>
        <authorList>
            <person name="Prole J.R."/>
            <person name="Goodfellow M."/>
            <person name="Allenby N."/>
            <person name="Ward A.C."/>
        </authorList>
    </citation>
    <scope>NUCLEOTIDE SEQUENCE [LARGE SCALE GENOMIC DNA]</scope>
    <source>
        <strain evidence="6 7">MS1.HAVA.3</strain>
    </source>
</reference>
<dbReference type="Gene3D" id="1.10.390.10">
    <property type="entry name" value="Neutral Protease Domain 2"/>
    <property type="match status" value="1"/>
</dbReference>
<name>A0ABU8U0M1_9ACTN</name>
<keyword evidence="1" id="KW-0645">Protease</keyword>
<evidence type="ECO:0000313" key="7">
    <source>
        <dbReference type="Proteomes" id="UP001382904"/>
    </source>
</evidence>
<protein>
    <submittedName>
        <fullName evidence="6">M4 family metallopeptidase</fullName>
    </submittedName>
</protein>
<keyword evidence="3" id="KW-0862">Zinc</keyword>
<accession>A0ABU8U0M1</accession>
<comment type="caution">
    <text evidence="6">The sequence shown here is derived from an EMBL/GenBank/DDBJ whole genome shotgun (WGS) entry which is preliminary data.</text>
</comment>
<dbReference type="InterPro" id="IPR001570">
    <property type="entry name" value="Peptidase_M4_C_domain"/>
</dbReference>
<evidence type="ECO:0000256" key="4">
    <source>
        <dbReference type="ARBA" id="ARBA00023049"/>
    </source>
</evidence>
<dbReference type="InterPro" id="IPR027268">
    <property type="entry name" value="Peptidase_M4/M1_CTD_sf"/>
</dbReference>